<keyword evidence="6" id="KW-0325">Glycoprotein</keyword>
<comment type="function">
    <text evidence="7">Putative phospholipase.</text>
</comment>
<dbReference type="GO" id="GO:0005576">
    <property type="term" value="C:extracellular region"/>
    <property type="evidence" value="ECO:0007669"/>
    <property type="project" value="TreeGrafter"/>
</dbReference>
<dbReference type="PANTHER" id="PTHR12370:SF3">
    <property type="entry name" value="PHOSPHOLIPASE B-LIKE 2-RELATED"/>
    <property type="match status" value="1"/>
</dbReference>
<evidence type="ECO:0000313" key="8">
    <source>
        <dbReference type="EnsemblProtists" id="EOD41193"/>
    </source>
</evidence>
<dbReference type="GO" id="GO:0009395">
    <property type="term" value="P:phospholipid catabolic process"/>
    <property type="evidence" value="ECO:0007669"/>
    <property type="project" value="TreeGrafter"/>
</dbReference>
<dbReference type="KEGG" id="ehx:EMIHUDRAFT_41599"/>
<protein>
    <recommendedName>
        <fullName evidence="7">Phospholipase B-like</fullName>
        <ecNumber evidence="7">3.1.1.-</ecNumber>
    </recommendedName>
</protein>
<evidence type="ECO:0000256" key="6">
    <source>
        <dbReference type="ARBA" id="ARBA00023180"/>
    </source>
</evidence>
<proteinExistence type="inferred from homology"/>
<keyword evidence="3 7" id="KW-0378">Hydrolase</keyword>
<evidence type="ECO:0000313" key="9">
    <source>
        <dbReference type="Proteomes" id="UP000013827"/>
    </source>
</evidence>
<dbReference type="Pfam" id="PF04916">
    <property type="entry name" value="Phospholip_B"/>
    <property type="match status" value="1"/>
</dbReference>
<sequence>DLLTINMLWELEDINLATNVASMANFSLMSAREVSLYVRQRTHCSSIVKLLHDGARRSELFTGHNSWMGYHMMLRVFKRYEFGGLRPVAMTSYPGALVSGDDWFQVGNLTITETTLPNYNNEIFAAVTPKTVPYWIRAMVANQQARSGPDWMEVFAKHNSGTYNNMWIVVDYSKFEPYKPVREGLLTVGEQLPDFFYYEDQTAVLSYGYYPSYNAAAYPETARLIKQDKMAREKGEDFSYQMVSRAKVFRRDQADIRSDADMQRTMQYNQFKTDPLAKGDPCNQLACRADLDKDAAARQTFGAIDAKYTSSAHVRADRTLVISGPTKDDQPVFDWRAVDPALAAKSSHNGQPERFNFPWM</sequence>
<dbReference type="InterPro" id="IPR007000">
    <property type="entry name" value="PLipase_B-like"/>
</dbReference>
<dbReference type="AlphaFoldDB" id="A0A0D3KZK8"/>
<comment type="similarity">
    <text evidence="1 7">Belongs to the phospholipase B-like family.</text>
</comment>
<organism evidence="8 9">
    <name type="scientific">Emiliania huxleyi (strain CCMP1516)</name>
    <dbReference type="NCBI Taxonomy" id="280463"/>
    <lineage>
        <taxon>Eukaryota</taxon>
        <taxon>Haptista</taxon>
        <taxon>Haptophyta</taxon>
        <taxon>Prymnesiophyceae</taxon>
        <taxon>Isochrysidales</taxon>
        <taxon>Noelaerhabdaceae</taxon>
        <taxon>Emiliania</taxon>
    </lineage>
</organism>
<name>A0A0D3KZK8_EMIH1</name>
<dbReference type="eggNOG" id="KOG3774">
    <property type="taxonomic scope" value="Eukaryota"/>
</dbReference>
<keyword evidence="5 7" id="KW-0443">Lipid metabolism</keyword>
<dbReference type="GO" id="GO:0004620">
    <property type="term" value="F:phospholipase activity"/>
    <property type="evidence" value="ECO:0007669"/>
    <property type="project" value="InterPro"/>
</dbReference>
<evidence type="ECO:0000256" key="3">
    <source>
        <dbReference type="ARBA" id="ARBA00022801"/>
    </source>
</evidence>
<dbReference type="PANTHER" id="PTHR12370">
    <property type="entry name" value="PHOSPHOLIPASE B-RELATED"/>
    <property type="match status" value="1"/>
</dbReference>
<evidence type="ECO:0000256" key="2">
    <source>
        <dbReference type="ARBA" id="ARBA00022729"/>
    </source>
</evidence>
<dbReference type="EnsemblProtists" id="EOD41193">
    <property type="protein sequence ID" value="EOD41193"/>
    <property type="gene ID" value="EMIHUDRAFT_41599"/>
</dbReference>
<keyword evidence="9" id="KW-1185">Reference proteome</keyword>
<reference evidence="8" key="2">
    <citation type="submission" date="2024-10" db="UniProtKB">
        <authorList>
            <consortium name="EnsemblProtists"/>
        </authorList>
    </citation>
    <scope>IDENTIFICATION</scope>
</reference>
<dbReference type="RefSeq" id="XP_005793622.1">
    <property type="nucleotide sequence ID" value="XM_005793565.1"/>
</dbReference>
<keyword evidence="2" id="KW-0732">Signal</keyword>
<dbReference type="GeneID" id="17286463"/>
<dbReference type="Proteomes" id="UP000013827">
    <property type="component" value="Unassembled WGS sequence"/>
</dbReference>
<dbReference type="OMA" id="TMTITTY"/>
<evidence type="ECO:0000256" key="5">
    <source>
        <dbReference type="ARBA" id="ARBA00023098"/>
    </source>
</evidence>
<evidence type="ECO:0000256" key="7">
    <source>
        <dbReference type="RuleBase" id="RU364138"/>
    </source>
</evidence>
<dbReference type="EC" id="3.1.1.-" evidence="7"/>
<reference evidence="9" key="1">
    <citation type="journal article" date="2013" name="Nature">
        <title>Pan genome of the phytoplankton Emiliania underpins its global distribution.</title>
        <authorList>
            <person name="Read B.A."/>
            <person name="Kegel J."/>
            <person name="Klute M.J."/>
            <person name="Kuo A."/>
            <person name="Lefebvre S.C."/>
            <person name="Maumus F."/>
            <person name="Mayer C."/>
            <person name="Miller J."/>
            <person name="Monier A."/>
            <person name="Salamov A."/>
            <person name="Young J."/>
            <person name="Aguilar M."/>
            <person name="Claverie J.M."/>
            <person name="Frickenhaus S."/>
            <person name="Gonzalez K."/>
            <person name="Herman E.K."/>
            <person name="Lin Y.C."/>
            <person name="Napier J."/>
            <person name="Ogata H."/>
            <person name="Sarno A.F."/>
            <person name="Shmutz J."/>
            <person name="Schroeder D."/>
            <person name="de Vargas C."/>
            <person name="Verret F."/>
            <person name="von Dassow P."/>
            <person name="Valentin K."/>
            <person name="Van de Peer Y."/>
            <person name="Wheeler G."/>
            <person name="Dacks J.B."/>
            <person name="Delwiche C.F."/>
            <person name="Dyhrman S.T."/>
            <person name="Glockner G."/>
            <person name="John U."/>
            <person name="Richards T."/>
            <person name="Worden A.Z."/>
            <person name="Zhang X."/>
            <person name="Grigoriev I.V."/>
            <person name="Allen A.E."/>
            <person name="Bidle K."/>
            <person name="Borodovsky M."/>
            <person name="Bowler C."/>
            <person name="Brownlee C."/>
            <person name="Cock J.M."/>
            <person name="Elias M."/>
            <person name="Gladyshev V.N."/>
            <person name="Groth M."/>
            <person name="Guda C."/>
            <person name="Hadaegh A."/>
            <person name="Iglesias-Rodriguez M.D."/>
            <person name="Jenkins J."/>
            <person name="Jones B.M."/>
            <person name="Lawson T."/>
            <person name="Leese F."/>
            <person name="Lindquist E."/>
            <person name="Lobanov A."/>
            <person name="Lomsadze A."/>
            <person name="Malik S.B."/>
            <person name="Marsh M.E."/>
            <person name="Mackinder L."/>
            <person name="Mock T."/>
            <person name="Mueller-Roeber B."/>
            <person name="Pagarete A."/>
            <person name="Parker M."/>
            <person name="Probert I."/>
            <person name="Quesneville H."/>
            <person name="Raines C."/>
            <person name="Rensing S.A."/>
            <person name="Riano-Pachon D.M."/>
            <person name="Richier S."/>
            <person name="Rokitta S."/>
            <person name="Shiraiwa Y."/>
            <person name="Soanes D.M."/>
            <person name="van der Giezen M."/>
            <person name="Wahlund T.M."/>
            <person name="Williams B."/>
            <person name="Wilson W."/>
            <person name="Wolfe G."/>
            <person name="Wurch L.L."/>
        </authorList>
    </citation>
    <scope>NUCLEOTIDE SEQUENCE</scope>
</reference>
<dbReference type="HOGENOM" id="CLU_027106_0_1_1"/>
<accession>A0A0D3KZK8</accession>
<dbReference type="STRING" id="2903.R1E0L2"/>
<evidence type="ECO:0000256" key="4">
    <source>
        <dbReference type="ARBA" id="ARBA00022963"/>
    </source>
</evidence>
<dbReference type="Gene3D" id="3.60.60.30">
    <property type="match status" value="1"/>
</dbReference>
<evidence type="ECO:0000256" key="1">
    <source>
        <dbReference type="ARBA" id="ARBA00007835"/>
    </source>
</evidence>
<keyword evidence="4 7" id="KW-0442">Lipid degradation</keyword>
<dbReference type="PaxDb" id="2903-EOD41193"/>